<feature type="compositionally biased region" description="Low complexity" evidence="2">
    <location>
        <begin position="222"/>
        <end position="244"/>
    </location>
</feature>
<dbReference type="InterPro" id="IPR009000">
    <property type="entry name" value="Transl_B-barrel_sf"/>
</dbReference>
<organism evidence="4 5">
    <name type="scientific">Sinomonas cellulolyticus</name>
    <dbReference type="NCBI Taxonomy" id="2801916"/>
    <lineage>
        <taxon>Bacteria</taxon>
        <taxon>Bacillati</taxon>
        <taxon>Actinomycetota</taxon>
        <taxon>Actinomycetes</taxon>
        <taxon>Micrococcales</taxon>
        <taxon>Micrococcaceae</taxon>
        <taxon>Sinomonas</taxon>
    </lineage>
</organism>
<protein>
    <recommendedName>
        <fullName evidence="3">Threonyl/alanyl tRNA synthetase SAD domain-containing protein</fullName>
    </recommendedName>
</protein>
<gene>
    <name evidence="4" type="ORF">JJE72_15870</name>
</gene>
<comment type="cofactor">
    <cofactor evidence="1">
        <name>Zn(2+)</name>
        <dbReference type="ChEBI" id="CHEBI:29105"/>
    </cofactor>
</comment>
<proteinExistence type="predicted"/>
<comment type="caution">
    <text evidence="4">The sequence shown here is derived from an EMBL/GenBank/DDBJ whole genome shotgun (WGS) entry which is preliminary data.</text>
</comment>
<dbReference type="SUPFAM" id="SSF55186">
    <property type="entry name" value="ThrRS/AlaRS common domain"/>
    <property type="match status" value="1"/>
</dbReference>
<sequence>MARQIHAYYDDTYLTDASATVVAAGTDEEGPWAAVSPNIFHPKGGGQPSDEGTLDGAPIVPARADGLVVLHGAPAPEVGASVQCHVDQGLRRRHAALHTAGHVLGHLGEARGWTHSGHSHFPGQARLDFDPAGHEEELATPELRESVRAELQAQMDAVLARGGQVSASVDGSGHRTVTIEGVNAEPCGGTHVRSLADLTGVRILEVKVKRGAIKVRYEAEHAGPGASPGADPGAEAEAPQGGAA</sequence>
<dbReference type="PANTHER" id="PTHR43462:SF2">
    <property type="entry name" value="THREONYL AND ALANYL TRNA SYNTHETASE SECOND ADDITIONAL DOMAIN-CONTAINING PROTEIN"/>
    <property type="match status" value="1"/>
</dbReference>
<name>A0ABS1K6N2_9MICC</name>
<evidence type="ECO:0000313" key="4">
    <source>
        <dbReference type="EMBL" id="MBL0706972.1"/>
    </source>
</evidence>
<dbReference type="SUPFAM" id="SSF50447">
    <property type="entry name" value="Translation proteins"/>
    <property type="match status" value="1"/>
</dbReference>
<dbReference type="InterPro" id="IPR012947">
    <property type="entry name" value="tRNA_SAD"/>
</dbReference>
<dbReference type="InterPro" id="IPR018163">
    <property type="entry name" value="Thr/Ala-tRNA-synth_IIc_edit"/>
</dbReference>
<dbReference type="InterPro" id="IPR051335">
    <property type="entry name" value="Alanyl-tRNA_Editing_Enzymes"/>
</dbReference>
<feature type="domain" description="Threonyl/alanyl tRNA synthetase SAD" evidence="3">
    <location>
        <begin position="175"/>
        <end position="207"/>
    </location>
</feature>
<dbReference type="PANTHER" id="PTHR43462">
    <property type="entry name" value="ALANYL-TRNA EDITING PROTEIN"/>
    <property type="match status" value="1"/>
</dbReference>
<evidence type="ECO:0000256" key="2">
    <source>
        <dbReference type="SAM" id="MobiDB-lite"/>
    </source>
</evidence>
<dbReference type="EMBL" id="JAERRC010000041">
    <property type="protein sequence ID" value="MBL0706972.1"/>
    <property type="molecule type" value="Genomic_DNA"/>
</dbReference>
<dbReference type="Gene3D" id="3.30.980.10">
    <property type="entry name" value="Threonyl-trna Synthetase, Chain A, domain 2"/>
    <property type="match status" value="1"/>
</dbReference>
<reference evidence="4 5" key="1">
    <citation type="submission" date="2021-01" db="EMBL/GenBank/DDBJ databases">
        <title>Genome public.</title>
        <authorList>
            <person name="Liu C."/>
            <person name="Sun Q."/>
        </authorList>
    </citation>
    <scope>NUCLEOTIDE SEQUENCE [LARGE SCALE GENOMIC DNA]</scope>
    <source>
        <strain evidence="4 5">JC656</strain>
    </source>
</reference>
<feature type="region of interest" description="Disordered" evidence="2">
    <location>
        <begin position="219"/>
        <end position="244"/>
    </location>
</feature>
<dbReference type="Gene3D" id="2.40.30.130">
    <property type="match status" value="1"/>
</dbReference>
<keyword evidence="5" id="KW-1185">Reference proteome</keyword>
<dbReference type="Proteomes" id="UP000639051">
    <property type="component" value="Unassembled WGS sequence"/>
</dbReference>
<evidence type="ECO:0000256" key="1">
    <source>
        <dbReference type="ARBA" id="ARBA00001947"/>
    </source>
</evidence>
<evidence type="ECO:0000259" key="3">
    <source>
        <dbReference type="Pfam" id="PF07973"/>
    </source>
</evidence>
<accession>A0ABS1K6N2</accession>
<evidence type="ECO:0000313" key="5">
    <source>
        <dbReference type="Proteomes" id="UP000639051"/>
    </source>
</evidence>
<dbReference type="Pfam" id="PF07973">
    <property type="entry name" value="tRNA_SAD"/>
    <property type="match status" value="1"/>
</dbReference>